<dbReference type="NCBIfam" id="TIGR00254">
    <property type="entry name" value="GGDEF"/>
    <property type="match status" value="1"/>
</dbReference>
<comment type="caution">
    <text evidence="5">The sequence shown here is derived from an EMBL/GenBank/DDBJ whole genome shotgun (WGS) entry which is preliminary data.</text>
</comment>
<dbReference type="FunFam" id="3.30.70.270:FF:000001">
    <property type="entry name" value="Diguanylate cyclase domain protein"/>
    <property type="match status" value="1"/>
</dbReference>
<dbReference type="PROSITE" id="PS50887">
    <property type="entry name" value="GGDEF"/>
    <property type="match status" value="1"/>
</dbReference>
<dbReference type="InterPro" id="IPR000160">
    <property type="entry name" value="GGDEF_dom"/>
</dbReference>
<evidence type="ECO:0000259" key="4">
    <source>
        <dbReference type="PROSITE" id="PS50887"/>
    </source>
</evidence>
<keyword evidence="1" id="KW-0812">Transmembrane</keyword>
<evidence type="ECO:0000259" key="2">
    <source>
        <dbReference type="PROSITE" id="PS50883"/>
    </source>
</evidence>
<dbReference type="CDD" id="cd06225">
    <property type="entry name" value="HAMP"/>
    <property type="match status" value="1"/>
</dbReference>
<dbReference type="SUPFAM" id="SSF55073">
    <property type="entry name" value="Nucleotide cyclase"/>
    <property type="match status" value="1"/>
</dbReference>
<evidence type="ECO:0000313" key="5">
    <source>
        <dbReference type="EMBL" id="PIM53957.1"/>
    </source>
</evidence>
<dbReference type="SMART" id="SM00052">
    <property type="entry name" value="EAL"/>
    <property type="match status" value="1"/>
</dbReference>
<protein>
    <recommendedName>
        <fullName evidence="7">EAL domain-containing protein</fullName>
    </recommendedName>
</protein>
<dbReference type="Pfam" id="PF00672">
    <property type="entry name" value="HAMP"/>
    <property type="match status" value="1"/>
</dbReference>
<gene>
    <name evidence="5" type="ORF">CS062_06575</name>
</gene>
<dbReference type="CDD" id="cd01948">
    <property type="entry name" value="EAL"/>
    <property type="match status" value="1"/>
</dbReference>
<dbReference type="AlphaFoldDB" id="A0A2G9CC17"/>
<dbReference type="CDD" id="cd01949">
    <property type="entry name" value="GGDEF"/>
    <property type="match status" value="1"/>
</dbReference>
<keyword evidence="1" id="KW-0472">Membrane</keyword>
<dbReference type="Pfam" id="PF00563">
    <property type="entry name" value="EAL"/>
    <property type="match status" value="1"/>
</dbReference>
<dbReference type="Proteomes" id="UP000231501">
    <property type="component" value="Unassembled WGS sequence"/>
</dbReference>
<name>A0A2G9CC17_9BURK</name>
<feature type="domain" description="HAMP" evidence="3">
    <location>
        <begin position="207"/>
        <end position="259"/>
    </location>
</feature>
<proteinExistence type="predicted"/>
<dbReference type="PROSITE" id="PS50885">
    <property type="entry name" value="HAMP"/>
    <property type="match status" value="1"/>
</dbReference>
<dbReference type="PANTHER" id="PTHR44757">
    <property type="entry name" value="DIGUANYLATE CYCLASE DGCP"/>
    <property type="match status" value="1"/>
</dbReference>
<evidence type="ECO:0000259" key="3">
    <source>
        <dbReference type="PROSITE" id="PS50885"/>
    </source>
</evidence>
<dbReference type="SUPFAM" id="SSF141868">
    <property type="entry name" value="EAL domain-like"/>
    <property type="match status" value="1"/>
</dbReference>
<dbReference type="Pfam" id="PF00990">
    <property type="entry name" value="GGDEF"/>
    <property type="match status" value="1"/>
</dbReference>
<dbReference type="PROSITE" id="PS50883">
    <property type="entry name" value="EAL"/>
    <property type="match status" value="1"/>
</dbReference>
<accession>A0A2G9CC17</accession>
<dbReference type="GO" id="GO:0016020">
    <property type="term" value="C:membrane"/>
    <property type="evidence" value="ECO:0007669"/>
    <property type="project" value="InterPro"/>
</dbReference>
<dbReference type="InterPro" id="IPR029787">
    <property type="entry name" value="Nucleotide_cyclase"/>
</dbReference>
<dbReference type="GO" id="GO:0003824">
    <property type="term" value="F:catalytic activity"/>
    <property type="evidence" value="ECO:0007669"/>
    <property type="project" value="UniProtKB-ARBA"/>
</dbReference>
<dbReference type="InterPro" id="IPR052155">
    <property type="entry name" value="Biofilm_reg_signaling"/>
</dbReference>
<dbReference type="Gene3D" id="3.20.20.450">
    <property type="entry name" value="EAL domain"/>
    <property type="match status" value="1"/>
</dbReference>
<dbReference type="GO" id="GO:0007165">
    <property type="term" value="P:signal transduction"/>
    <property type="evidence" value="ECO:0007669"/>
    <property type="project" value="InterPro"/>
</dbReference>
<evidence type="ECO:0000256" key="1">
    <source>
        <dbReference type="SAM" id="Phobius"/>
    </source>
</evidence>
<dbReference type="SMART" id="SM00304">
    <property type="entry name" value="HAMP"/>
    <property type="match status" value="1"/>
</dbReference>
<dbReference type="SUPFAM" id="SSF158472">
    <property type="entry name" value="HAMP domain-like"/>
    <property type="match status" value="1"/>
</dbReference>
<dbReference type="InterPro" id="IPR003660">
    <property type="entry name" value="HAMP_dom"/>
</dbReference>
<evidence type="ECO:0008006" key="7">
    <source>
        <dbReference type="Google" id="ProtNLM"/>
    </source>
</evidence>
<sequence length="707" mass="77790">MAAGGMPKSFSATPPLRGPFGHMGVQNRRILPQPLPSSMKFKAPSLSLRSVILLAVVIGIAAPALALLAYSDAFIRRSLEPVLEGQRAAVLTLAANGLIEPLWTVDSPAVQRALDQLLSDVNVCAVELNEERADTRDIVRAKCSPGWPTVTLAATIQREGQVLGSLRVQFDDAAQERMLDEGRRQTALIVAAQVAVGVGIVLMVFYLRMVRPIDRLKRLANAIAERQPVPRLRWNRKDELGQLGVHLDQMGQQIAGLLADMESKNAQLHQLAMYDHLTGLPNRTLFREVFLHEAAVARREQSHLALLFVDLDRFKAINDSLGHAAGDRMLLQASERLRQAVRESDLACRVSGDEFLLLMRDSSEHVASAAQRLIEALNAPLQLEGGVASVSASIGIALFPRDGDDFDTLVRHADLAMYRAKQLGRSRYSFFQQDMDAAAVQRMELERELKLALERDELLLHYQAVVDARTGAWSGLEALMRWQHPQRGLVMPGQFIELAEETGQILDLGWSTIEQACAQLARWKASGRHPGPISINLSALQFREPRLAERIAEAMRRHAVTPGELAIELTESSLLTDTDTVLQTLARLSELGLSLSVDDFGTGYSSLAYLKLLRPARLKIDRAFVRDLPSSADDRALVRAMMGMAEALGIDVVAEGVETEAQRDALLALGCWQQQGYFYCRPQPAAALAERLAVWPPQAGASRLARG</sequence>
<dbReference type="EMBL" id="PEOG01000014">
    <property type="protein sequence ID" value="PIM53957.1"/>
    <property type="molecule type" value="Genomic_DNA"/>
</dbReference>
<dbReference type="InterPro" id="IPR043128">
    <property type="entry name" value="Rev_trsase/Diguanyl_cyclase"/>
</dbReference>
<dbReference type="Gene3D" id="3.30.70.270">
    <property type="match status" value="1"/>
</dbReference>
<feature type="transmembrane region" description="Helical" evidence="1">
    <location>
        <begin position="46"/>
        <end position="70"/>
    </location>
</feature>
<dbReference type="InterPro" id="IPR001633">
    <property type="entry name" value="EAL_dom"/>
</dbReference>
<feature type="domain" description="EAL" evidence="2">
    <location>
        <begin position="442"/>
        <end position="696"/>
    </location>
</feature>
<evidence type="ECO:0000313" key="6">
    <source>
        <dbReference type="Proteomes" id="UP000231501"/>
    </source>
</evidence>
<feature type="domain" description="GGDEF" evidence="4">
    <location>
        <begin position="302"/>
        <end position="433"/>
    </location>
</feature>
<reference evidence="5 6" key="1">
    <citation type="submission" date="2017-11" db="EMBL/GenBank/DDBJ databases">
        <title>Draft genome sequence of Mitsuaria sp. HWN-4.</title>
        <authorList>
            <person name="Gundlapally S.R."/>
        </authorList>
    </citation>
    <scope>NUCLEOTIDE SEQUENCE [LARGE SCALE GENOMIC DNA]</scope>
    <source>
        <strain evidence="5 6">HWN-4</strain>
    </source>
</reference>
<feature type="transmembrane region" description="Helical" evidence="1">
    <location>
        <begin position="187"/>
        <end position="207"/>
    </location>
</feature>
<dbReference type="SMART" id="SM00267">
    <property type="entry name" value="GGDEF"/>
    <property type="match status" value="1"/>
</dbReference>
<keyword evidence="6" id="KW-1185">Reference proteome</keyword>
<keyword evidence="1" id="KW-1133">Transmembrane helix</keyword>
<dbReference type="Gene3D" id="6.10.340.10">
    <property type="match status" value="1"/>
</dbReference>
<dbReference type="PANTHER" id="PTHR44757:SF2">
    <property type="entry name" value="BIOFILM ARCHITECTURE MAINTENANCE PROTEIN MBAA"/>
    <property type="match status" value="1"/>
</dbReference>
<organism evidence="5 6">
    <name type="scientific">Roseateles chitinivorans</name>
    <dbReference type="NCBI Taxonomy" id="2917965"/>
    <lineage>
        <taxon>Bacteria</taxon>
        <taxon>Pseudomonadati</taxon>
        <taxon>Pseudomonadota</taxon>
        <taxon>Betaproteobacteria</taxon>
        <taxon>Burkholderiales</taxon>
        <taxon>Sphaerotilaceae</taxon>
        <taxon>Roseateles</taxon>
    </lineage>
</organism>
<dbReference type="InterPro" id="IPR035919">
    <property type="entry name" value="EAL_sf"/>
</dbReference>